<reference evidence="7 8" key="1">
    <citation type="submission" date="2020-03" db="EMBL/GenBank/DDBJ databases">
        <title>Genomic analysis of Bacteroides faecium CBA7301.</title>
        <authorList>
            <person name="Kim J."/>
            <person name="Roh S.W."/>
        </authorList>
    </citation>
    <scope>NUCLEOTIDE SEQUENCE [LARGE SCALE GENOMIC DNA]</scope>
    <source>
        <strain evidence="7 8">CBA7301</strain>
    </source>
</reference>
<dbReference type="KEGG" id="bfc:BacF7301_09780"/>
<dbReference type="SUPFAM" id="SSF51445">
    <property type="entry name" value="(Trans)glycosidases"/>
    <property type="match status" value="1"/>
</dbReference>
<evidence type="ECO:0000256" key="4">
    <source>
        <dbReference type="RuleBase" id="RU004453"/>
    </source>
</evidence>
<dbReference type="InterPro" id="IPR013728">
    <property type="entry name" value="BT_3987-like_N"/>
</dbReference>
<dbReference type="Gene3D" id="3.20.20.80">
    <property type="entry name" value="Glycosidases"/>
    <property type="match status" value="1"/>
</dbReference>
<evidence type="ECO:0000256" key="2">
    <source>
        <dbReference type="ARBA" id="ARBA00023295"/>
    </source>
</evidence>
<dbReference type="Gene3D" id="2.60.40.1740">
    <property type="entry name" value="hypothetical protein (bacova_03559)"/>
    <property type="match status" value="1"/>
</dbReference>
<proteinExistence type="inferred from homology"/>
<feature type="domain" description="BT-3987-like N-terminal" evidence="6">
    <location>
        <begin position="65"/>
        <end position="163"/>
    </location>
</feature>
<keyword evidence="2 3" id="KW-0326">Glycosidase</keyword>
<sequence>MNTIYTMNKWNLLVLLIALLGGFALSSCEEEVMIDTGVDTSHLNTANEVYGFLQSVDNPVMKAVNVYKENQTLKVTVGLTRPVNQAVEAVLEVDESLITAYNTEHETDWERLPASVISLEEDGNILIAPGDVKSYEMEIRITPSEALEKGTYLLPLRLKMKTGGIKLSTEEDHLMFVVKAMGDIPSTDKGKGIVTICYVECNKYNPLNAGEWTLRNSGKQLIDIVHLFAANINFNKETGRVYVKLNKNLQYILTHRDKYIKPLQDKGMKVCLTILGDHDGSGVANLSDEDARCFAAELKAVVDAYGLDGVDFDDEWSEYDKYPLPGFPKRGPYPYARLCYETKRAMPDKLCTVYYIGACTPDPAMDANGFDMQIEGMDPGDFIDYSYYAQYGSWSEGWNTIKGMKKSQWGPYSLDIQESWPYMMEQTVKGGYGVQILYDLRPNSGESLIKTVARGLYGEDAVHSGINYGIDW</sequence>
<feature type="domain" description="GH18" evidence="5">
    <location>
        <begin position="196"/>
        <end position="397"/>
    </location>
</feature>
<dbReference type="Proteomes" id="UP000501780">
    <property type="component" value="Chromosome"/>
</dbReference>
<dbReference type="Pfam" id="PF08522">
    <property type="entry name" value="BT_3987-like_N"/>
    <property type="match status" value="1"/>
</dbReference>
<keyword evidence="1 3" id="KW-0378">Hydrolase</keyword>
<dbReference type="AlphaFoldDB" id="A0A6H0KPV3"/>
<dbReference type="Pfam" id="PF00704">
    <property type="entry name" value="Glyco_hydro_18"/>
    <property type="match status" value="1"/>
</dbReference>
<gene>
    <name evidence="7" type="ORF">BacF7301_09780</name>
</gene>
<name>A0A6H0KPV3_9BACE</name>
<evidence type="ECO:0000259" key="5">
    <source>
        <dbReference type="Pfam" id="PF00704"/>
    </source>
</evidence>
<dbReference type="RefSeq" id="WP_167962333.1">
    <property type="nucleotide sequence ID" value="NZ_CP050831.1"/>
</dbReference>
<evidence type="ECO:0000256" key="1">
    <source>
        <dbReference type="ARBA" id="ARBA00022801"/>
    </source>
</evidence>
<evidence type="ECO:0000313" key="8">
    <source>
        <dbReference type="Proteomes" id="UP000501780"/>
    </source>
</evidence>
<dbReference type="EMBL" id="CP050831">
    <property type="protein sequence ID" value="QIU94417.1"/>
    <property type="molecule type" value="Genomic_DNA"/>
</dbReference>
<evidence type="ECO:0000313" key="7">
    <source>
        <dbReference type="EMBL" id="QIU94417.1"/>
    </source>
</evidence>
<organism evidence="7 8">
    <name type="scientific">Bacteroides faecium</name>
    <dbReference type="NCBI Taxonomy" id="2715212"/>
    <lineage>
        <taxon>Bacteria</taxon>
        <taxon>Pseudomonadati</taxon>
        <taxon>Bacteroidota</taxon>
        <taxon>Bacteroidia</taxon>
        <taxon>Bacteroidales</taxon>
        <taxon>Bacteroidaceae</taxon>
        <taxon>Bacteroides</taxon>
    </lineage>
</organism>
<dbReference type="PROSITE" id="PS01095">
    <property type="entry name" value="GH18_1"/>
    <property type="match status" value="1"/>
</dbReference>
<dbReference type="GO" id="GO:0004553">
    <property type="term" value="F:hydrolase activity, hydrolyzing O-glycosyl compounds"/>
    <property type="evidence" value="ECO:0007669"/>
    <property type="project" value="InterPro"/>
</dbReference>
<comment type="similarity">
    <text evidence="4">Belongs to the glycosyl hydrolase 18 family.</text>
</comment>
<dbReference type="InterPro" id="IPR001579">
    <property type="entry name" value="Glyco_hydro_18_chit_AS"/>
</dbReference>
<protein>
    <submittedName>
        <fullName evidence="7">DUF1735 domain-containing protein</fullName>
    </submittedName>
</protein>
<dbReference type="InterPro" id="IPR017853">
    <property type="entry name" value="GH"/>
</dbReference>
<evidence type="ECO:0000259" key="6">
    <source>
        <dbReference type="Pfam" id="PF08522"/>
    </source>
</evidence>
<accession>A0A6H0KPV3</accession>
<dbReference type="GO" id="GO:0005975">
    <property type="term" value="P:carbohydrate metabolic process"/>
    <property type="evidence" value="ECO:0007669"/>
    <property type="project" value="InterPro"/>
</dbReference>
<keyword evidence="8" id="KW-1185">Reference proteome</keyword>
<dbReference type="InterPro" id="IPR001223">
    <property type="entry name" value="Glyco_hydro18_cat"/>
</dbReference>
<evidence type="ECO:0000256" key="3">
    <source>
        <dbReference type="RuleBase" id="RU000489"/>
    </source>
</evidence>